<organism evidence="1 2">
    <name type="scientific">Erwinia phage AH04</name>
    <dbReference type="NCBI Taxonomy" id="2869569"/>
    <lineage>
        <taxon>Viruses</taxon>
        <taxon>Duplodnaviria</taxon>
        <taxon>Heunggongvirae</taxon>
        <taxon>Uroviricota</taxon>
        <taxon>Caudoviricetes</taxon>
        <taxon>Chimalliviridae</taxon>
        <taxon>Meadowvirus</taxon>
        <taxon>Meadowvirus AH04</taxon>
    </lineage>
</organism>
<dbReference type="RefSeq" id="YP_010667769.1">
    <property type="nucleotide sequence ID" value="NC_070952.1"/>
</dbReference>
<keyword evidence="2" id="KW-1185">Reference proteome</keyword>
<dbReference type="KEGG" id="vg:77943908"/>
<evidence type="ECO:0000313" key="2">
    <source>
        <dbReference type="Proteomes" id="UP000827517"/>
    </source>
</evidence>
<evidence type="ECO:0000313" key="1">
    <source>
        <dbReference type="EMBL" id="QZA70504.1"/>
    </source>
</evidence>
<dbReference type="EMBL" id="MZ501267">
    <property type="protein sequence ID" value="QZA70504.1"/>
    <property type="molecule type" value="Genomic_DNA"/>
</dbReference>
<sequence length="45" mass="5176">MKKKKTSLKEKIRRQNQNAEKTLYLDGDGGAFSMTKVKEGYKLNV</sequence>
<gene>
    <name evidence="1" type="primary">14</name>
    <name evidence="1" type="ORF">AH04_14</name>
</gene>
<dbReference type="GeneID" id="77943908"/>
<proteinExistence type="predicted"/>
<name>A0AAE7X0E4_9CAUD</name>
<accession>A0AAE7X0E4</accession>
<reference evidence="1" key="1">
    <citation type="submission" date="2021-07" db="EMBL/GenBank/DDBJ databases">
        <authorList>
            <person name="Roth S.J."/>
            <person name="Krukonis G.P."/>
            <person name="Delesalle V.A."/>
        </authorList>
    </citation>
    <scope>NUCLEOTIDE SEQUENCE</scope>
</reference>
<protein>
    <submittedName>
        <fullName evidence="1">Uncharacterized protein</fullName>
    </submittedName>
</protein>
<dbReference type="Proteomes" id="UP000827517">
    <property type="component" value="Segment"/>
</dbReference>